<evidence type="ECO:0000256" key="3">
    <source>
        <dbReference type="PIRSR" id="PIRSR611554-1"/>
    </source>
</evidence>
<feature type="domain" description="Hydroxymethylglutaryl-coenzyme A synthase C-terminal" evidence="6">
    <location>
        <begin position="181"/>
        <end position="244"/>
    </location>
</feature>
<comment type="caution">
    <text evidence="7">The sequence shown here is derived from an EMBL/GenBank/DDBJ whole genome shotgun (WGS) entry which is preliminary data.</text>
</comment>
<sequence length="386" mass="43195">MRVGIDKINLAVPHHYIDMVELAKTRGVDPDKFTIGIGQDRMSYALPNEDAIAMAANAAEPILTSEDKEQIDQVIFATESGVDYSKSGATFLMELLRIQPFARAFEIKQACYGATAGLLNACDYVALRPDRKVLIIASDIAKYGLNTGGEVTQGAGAVAMLVSANPQLLNIERETVAKSYNEHDFWRPNDQPYPLVDGKYSTELYIQMFHEVLAEIIQRYPDTVSQYQMLICHTPFTKMGRKAMVAAQSQLSEPWTSRIDQWLERYDASVRLNRQVGNIYTGSLFLSLISLLIHGDLHVHDKIGLFSYGSGAVAEMFTAEVVNPPLDMIADLTIEQKLNQREKLSIEDYEAVYDASLEDASWQSLPTSSGFYLAEIKEGRRIYQSR</sequence>
<reference evidence="7 8" key="1">
    <citation type="submission" date="2017-12" db="EMBL/GenBank/DDBJ databases">
        <title>Phylogenetic diversity of female urinary microbiome.</title>
        <authorList>
            <person name="Thomas-White K."/>
            <person name="Wolfe A.J."/>
        </authorList>
    </citation>
    <scope>NUCLEOTIDE SEQUENCE [LARGE SCALE GENOMIC DNA]</scope>
    <source>
        <strain evidence="7 8">UMB0898</strain>
    </source>
</reference>
<dbReference type="PANTHER" id="PTHR43323">
    <property type="entry name" value="3-HYDROXY-3-METHYLGLUTARYL COENZYME A SYNTHASE"/>
    <property type="match status" value="1"/>
</dbReference>
<dbReference type="AlphaFoldDB" id="A0A2I1JZ65"/>
<feature type="binding site" evidence="4">
    <location>
        <position position="148"/>
    </location>
    <ligand>
        <name>substrate</name>
    </ligand>
</feature>
<proteinExistence type="inferred from homology"/>
<feature type="binding site" evidence="4">
    <location>
        <position position="278"/>
    </location>
    <ligand>
        <name>(3S)-3-hydroxy-3-methylglutaryl-CoA</name>
        <dbReference type="ChEBI" id="CHEBI:43074"/>
    </ligand>
</feature>
<feature type="active site" description="Proton donor/acceptor" evidence="3">
    <location>
        <position position="79"/>
    </location>
</feature>
<feature type="active site" description="Proton donor/acceptor" evidence="3">
    <location>
        <position position="233"/>
    </location>
</feature>
<evidence type="ECO:0000313" key="8">
    <source>
        <dbReference type="Proteomes" id="UP000234384"/>
    </source>
</evidence>
<evidence type="ECO:0000259" key="6">
    <source>
        <dbReference type="Pfam" id="PF08540"/>
    </source>
</evidence>
<dbReference type="PANTHER" id="PTHR43323:SF2">
    <property type="entry name" value="HYDROXYMETHYLGLUTARYL-COA SYNTHASE"/>
    <property type="match status" value="1"/>
</dbReference>
<evidence type="ECO:0000259" key="5">
    <source>
        <dbReference type="Pfam" id="PF01154"/>
    </source>
</evidence>
<dbReference type="Proteomes" id="UP000234384">
    <property type="component" value="Unassembled WGS sequence"/>
</dbReference>
<dbReference type="InterPro" id="IPR016039">
    <property type="entry name" value="Thiolase-like"/>
</dbReference>
<dbReference type="Pfam" id="PF08540">
    <property type="entry name" value="HMG_CoA_synt_C"/>
    <property type="match status" value="2"/>
</dbReference>
<dbReference type="Gene3D" id="3.40.47.10">
    <property type="match status" value="2"/>
</dbReference>
<dbReference type="GO" id="GO:0004421">
    <property type="term" value="F:hydroxymethylglutaryl-CoA synthase activity"/>
    <property type="evidence" value="ECO:0007669"/>
    <property type="project" value="InterPro"/>
</dbReference>
<dbReference type="InterPro" id="IPR013746">
    <property type="entry name" value="HMG_CoA_synt_C_dom"/>
</dbReference>
<evidence type="ECO:0000256" key="2">
    <source>
        <dbReference type="ARBA" id="ARBA00022679"/>
    </source>
</evidence>
<dbReference type="SUPFAM" id="SSF53901">
    <property type="entry name" value="Thiolase-like"/>
    <property type="match status" value="2"/>
</dbReference>
<dbReference type="EMBL" id="PKHE01000012">
    <property type="protein sequence ID" value="PKY88627.1"/>
    <property type="molecule type" value="Genomic_DNA"/>
</dbReference>
<comment type="similarity">
    <text evidence="1">Belongs to the thiolase-like superfamily. HMG-CoA synthase family.</text>
</comment>
<dbReference type="InterPro" id="IPR013528">
    <property type="entry name" value="HMG_CoA_synth_N"/>
</dbReference>
<feature type="domain" description="Hydroxymethylglutaryl-coenzyme A synthase C-terminal" evidence="6">
    <location>
        <begin position="260"/>
        <end position="353"/>
    </location>
</feature>
<dbReference type="Pfam" id="PF01154">
    <property type="entry name" value="HMG_CoA_synt_N"/>
    <property type="match status" value="1"/>
</dbReference>
<feature type="binding site" evidence="4">
    <location>
        <position position="29"/>
    </location>
    <ligand>
        <name>(3S)-3-hydroxy-3-methylglutaryl-CoA</name>
        <dbReference type="ChEBI" id="CHEBI:43074"/>
    </ligand>
</feature>
<name>A0A2I1JZ65_9LACT</name>
<evidence type="ECO:0000256" key="1">
    <source>
        <dbReference type="ARBA" id="ARBA00007061"/>
    </source>
</evidence>
<organism evidence="7 8">
    <name type="scientific">Falseniella ignava</name>
    <dbReference type="NCBI Taxonomy" id="137730"/>
    <lineage>
        <taxon>Bacteria</taxon>
        <taxon>Bacillati</taxon>
        <taxon>Bacillota</taxon>
        <taxon>Bacilli</taxon>
        <taxon>Lactobacillales</taxon>
        <taxon>Aerococcaceae</taxon>
        <taxon>Falseniella</taxon>
    </lineage>
</organism>
<feature type="active site" description="Acyl-thioester intermediate" evidence="3">
    <location>
        <position position="111"/>
    </location>
</feature>
<dbReference type="NCBIfam" id="TIGR01835">
    <property type="entry name" value="HMG-CoA-S_prok"/>
    <property type="match status" value="1"/>
</dbReference>
<accession>A0A2I1JZ65</accession>
<dbReference type="GO" id="GO:0006084">
    <property type="term" value="P:acetyl-CoA metabolic process"/>
    <property type="evidence" value="ECO:0007669"/>
    <property type="project" value="InterPro"/>
</dbReference>
<dbReference type="RefSeq" id="WP_101954353.1">
    <property type="nucleotide sequence ID" value="NZ_PKHE01000012.1"/>
</dbReference>
<dbReference type="InterPro" id="IPR011554">
    <property type="entry name" value="HMG_CoA_synthase_prok"/>
</dbReference>
<gene>
    <name evidence="7" type="ORF">CYJ57_05250</name>
</gene>
<dbReference type="OrthoDB" id="9769523at2"/>
<feature type="binding site" evidence="4">
    <location>
        <position position="242"/>
    </location>
    <ligand>
        <name>(3S)-3-hydroxy-3-methylglutaryl-CoA</name>
        <dbReference type="ChEBI" id="CHEBI:43074"/>
    </ligand>
</feature>
<evidence type="ECO:0000313" key="7">
    <source>
        <dbReference type="EMBL" id="PKY88627.1"/>
    </source>
</evidence>
<feature type="binding site" evidence="4">
    <location>
        <position position="143"/>
    </location>
    <ligand>
        <name>(3S)-3-hydroxy-3-methylglutaryl-CoA</name>
        <dbReference type="ChEBI" id="CHEBI:43074"/>
    </ligand>
</feature>
<protein>
    <submittedName>
        <fullName evidence="7">Hydroxymethylglutaryl-CoA synthase</fullName>
    </submittedName>
</protein>
<keyword evidence="2" id="KW-0808">Transferase</keyword>
<dbReference type="CDD" id="cd00827">
    <property type="entry name" value="init_cond_enzymes"/>
    <property type="match status" value="1"/>
</dbReference>
<feature type="domain" description="Hydroxymethylglutaryl-coenzyme A synthase N-terminal" evidence="5">
    <location>
        <begin position="3"/>
        <end position="164"/>
    </location>
</feature>
<evidence type="ECO:0000256" key="4">
    <source>
        <dbReference type="PIRSR" id="PIRSR611554-2"/>
    </source>
</evidence>